<organism evidence="1 2">
    <name type="scientific">Fusarium irregulare</name>
    <dbReference type="NCBI Taxonomy" id="2494466"/>
    <lineage>
        <taxon>Eukaryota</taxon>
        <taxon>Fungi</taxon>
        <taxon>Dikarya</taxon>
        <taxon>Ascomycota</taxon>
        <taxon>Pezizomycotina</taxon>
        <taxon>Sordariomycetes</taxon>
        <taxon>Hypocreomycetidae</taxon>
        <taxon>Hypocreales</taxon>
        <taxon>Nectriaceae</taxon>
        <taxon>Fusarium</taxon>
        <taxon>Fusarium incarnatum-equiseti species complex</taxon>
    </lineage>
</organism>
<dbReference type="AlphaFoldDB" id="A0A9W8U6F5"/>
<proteinExistence type="predicted"/>
<evidence type="ECO:0000313" key="1">
    <source>
        <dbReference type="EMBL" id="KAJ4006571.1"/>
    </source>
</evidence>
<dbReference type="OrthoDB" id="4501419at2759"/>
<sequence>MRPVSGGEAEDLAKWKPMMILDKTLYGPAYIESLIAQNPGLVTSKTSGRKTFPLEIWHMILDFITNDAGSHDFALLRASHIEVGDATAQTLACNKINRWNSLRTLKNEDEVEEANKYLAQPDRVSRDLPNPFYLDDDVSHHWEIPTRIFCSKIKSLHVEIDVPDFIKHLEGGRCNLCSNKRNVLRSLPREIPGRQNFTQVRYFITALLMCPVCVGLEATERCITEFSRLKPTDYLDWIEEELMRLLAMEEPFNEDLDKFMR</sequence>
<protein>
    <submittedName>
        <fullName evidence="1">Uncharacterized protein</fullName>
    </submittedName>
</protein>
<accession>A0A9W8U6F5</accession>
<reference evidence="1" key="1">
    <citation type="submission" date="2022-10" db="EMBL/GenBank/DDBJ databases">
        <title>Fusarium specimens isolated from Avocado Roots.</title>
        <authorList>
            <person name="Stajich J."/>
            <person name="Roper C."/>
            <person name="Heimlech-Rivalta G."/>
        </authorList>
    </citation>
    <scope>NUCLEOTIDE SEQUENCE</scope>
    <source>
        <strain evidence="1">CF00143</strain>
    </source>
</reference>
<name>A0A9W8U6F5_9HYPO</name>
<gene>
    <name evidence="1" type="ORF">NW766_010666</name>
</gene>
<dbReference type="EMBL" id="JAPDHF010000019">
    <property type="protein sequence ID" value="KAJ4006571.1"/>
    <property type="molecule type" value="Genomic_DNA"/>
</dbReference>
<keyword evidence="2" id="KW-1185">Reference proteome</keyword>
<comment type="caution">
    <text evidence="1">The sequence shown here is derived from an EMBL/GenBank/DDBJ whole genome shotgun (WGS) entry which is preliminary data.</text>
</comment>
<evidence type="ECO:0000313" key="2">
    <source>
        <dbReference type="Proteomes" id="UP001152130"/>
    </source>
</evidence>
<dbReference type="Proteomes" id="UP001152130">
    <property type="component" value="Unassembled WGS sequence"/>
</dbReference>